<evidence type="ECO:0000313" key="2">
    <source>
        <dbReference type="Proteomes" id="UP000829398"/>
    </source>
</evidence>
<proteinExistence type="predicted"/>
<protein>
    <submittedName>
        <fullName evidence="1">Sulfite oxidase</fullName>
    </submittedName>
</protein>
<keyword evidence="2" id="KW-1185">Reference proteome</keyword>
<gene>
    <name evidence="1" type="ORF">KPL71_003943</name>
</gene>
<evidence type="ECO:0000313" key="1">
    <source>
        <dbReference type="EMBL" id="KAH9791976.1"/>
    </source>
</evidence>
<dbReference type="Proteomes" id="UP000829398">
    <property type="component" value="Chromosome 2"/>
</dbReference>
<sequence>MRDIRMLRKYNITATLQCAGNRRTAMSNVRTVKGVGWDVSAIGNAVWSGAKLADVLELVGIPNLTSVTRSGGKHVEFVSIDKCKEENGGPYKASIPLSQATNPEADVLLAYEMNGECVICSLEDVNVMKPGKAKVSGYAVSGGGRGIERVDISVDGGKNWVEASRYQKTGIPYIADHMSSDKWAWVFFEVIIDIPHSTQIVAKAVDTAANVQPESVETIWNLRGVLNTSWHRVQVRVGHSNM</sequence>
<organism evidence="1 2">
    <name type="scientific">Citrus sinensis</name>
    <name type="common">Sweet orange</name>
    <name type="synonym">Citrus aurantium var. sinensis</name>
    <dbReference type="NCBI Taxonomy" id="2711"/>
    <lineage>
        <taxon>Eukaryota</taxon>
        <taxon>Viridiplantae</taxon>
        <taxon>Streptophyta</taxon>
        <taxon>Embryophyta</taxon>
        <taxon>Tracheophyta</taxon>
        <taxon>Spermatophyta</taxon>
        <taxon>Magnoliopsida</taxon>
        <taxon>eudicotyledons</taxon>
        <taxon>Gunneridae</taxon>
        <taxon>Pentapetalae</taxon>
        <taxon>rosids</taxon>
        <taxon>malvids</taxon>
        <taxon>Sapindales</taxon>
        <taxon>Rutaceae</taxon>
        <taxon>Aurantioideae</taxon>
        <taxon>Citrus</taxon>
    </lineage>
</organism>
<comment type="caution">
    <text evidence="1">The sequence shown here is derived from an EMBL/GenBank/DDBJ whole genome shotgun (WGS) entry which is preliminary data.</text>
</comment>
<name>A0ACB8N2H5_CITSI</name>
<dbReference type="EMBL" id="CM039171">
    <property type="protein sequence ID" value="KAH9791976.1"/>
    <property type="molecule type" value="Genomic_DNA"/>
</dbReference>
<reference evidence="2" key="1">
    <citation type="journal article" date="2023" name="Hortic. Res.">
        <title>A chromosome-level phased genome enabling allele-level studies in sweet orange: a case study on citrus Huanglongbing tolerance.</title>
        <authorList>
            <person name="Wu B."/>
            <person name="Yu Q."/>
            <person name="Deng Z."/>
            <person name="Duan Y."/>
            <person name="Luo F."/>
            <person name="Gmitter F. Jr."/>
        </authorList>
    </citation>
    <scope>NUCLEOTIDE SEQUENCE [LARGE SCALE GENOMIC DNA]</scope>
    <source>
        <strain evidence="2">cv. Valencia</strain>
    </source>
</reference>
<accession>A0ACB8N2H5</accession>